<dbReference type="Pfam" id="PF05823">
    <property type="entry name" value="Gp-FAR-1"/>
    <property type="match status" value="1"/>
</dbReference>
<sequence length="159" mass="18347">MASLKLFVLLGLVALSFAFPVPTNKEVKELYELLPEECRKFYQELTEADLQVFHELKPQLKGKSDEESYAVIASKSKNLADRTKEMYEKLFSKIETLSAKPKKYMTELVNKIENIDATTVEAWLEKVDEEVYSLGKPEQAVQDEIVKAFPTLKEFWSEM</sequence>
<dbReference type="OrthoDB" id="10418674at2759"/>
<evidence type="ECO:0000256" key="6">
    <source>
        <dbReference type="ARBA" id="ARBA00023121"/>
    </source>
</evidence>
<reference evidence="8 9" key="1">
    <citation type="journal article" date="2015" name="Genome Biol.">
        <title>Comparative genomics of Steinernema reveals deeply conserved gene regulatory networks.</title>
        <authorList>
            <person name="Dillman A.R."/>
            <person name="Macchietto M."/>
            <person name="Porter C.F."/>
            <person name="Rogers A."/>
            <person name="Williams B."/>
            <person name="Antoshechkin I."/>
            <person name="Lee M.M."/>
            <person name="Goodwin Z."/>
            <person name="Lu X."/>
            <person name="Lewis E.E."/>
            <person name="Goodrich-Blair H."/>
            <person name="Stock S.P."/>
            <person name="Adams B.J."/>
            <person name="Sternberg P.W."/>
            <person name="Mortazavi A."/>
        </authorList>
    </citation>
    <scope>NUCLEOTIDE SEQUENCE [LARGE SCALE GENOMIC DNA]</scope>
    <source>
        <strain evidence="8 9">ALL</strain>
    </source>
</reference>
<protein>
    <recommendedName>
        <fullName evidence="10">Fatty-acid and retinol-binding protein 1</fullName>
    </recommendedName>
</protein>
<gene>
    <name evidence="8" type="ORF">L596_023300</name>
</gene>
<comment type="caution">
    <text evidence="8">The sequence shown here is derived from an EMBL/GenBank/DDBJ whole genome shotgun (WGS) entry which is preliminary data.</text>
</comment>
<evidence type="ECO:0000313" key="8">
    <source>
        <dbReference type="EMBL" id="TKR67097.1"/>
    </source>
</evidence>
<comment type="subcellular location">
    <subcellularLocation>
        <location evidence="1">Secreted</location>
    </subcellularLocation>
</comment>
<feature type="chain" id="PRO_5020874511" description="Fatty-acid and retinol-binding protein 1" evidence="7">
    <location>
        <begin position="19"/>
        <end position="159"/>
    </location>
</feature>
<evidence type="ECO:0000256" key="4">
    <source>
        <dbReference type="ARBA" id="ARBA00022729"/>
    </source>
</evidence>
<dbReference type="Proteomes" id="UP000298663">
    <property type="component" value="Unassembled WGS sequence"/>
</dbReference>
<dbReference type="InterPro" id="IPR008632">
    <property type="entry name" value="Gp-FAR-1"/>
</dbReference>
<keyword evidence="4 7" id="KW-0732">Signal</keyword>
<keyword evidence="5" id="KW-0175">Coiled coil</keyword>
<keyword evidence="9" id="KW-1185">Reference proteome</keyword>
<dbReference type="GO" id="GO:0008289">
    <property type="term" value="F:lipid binding"/>
    <property type="evidence" value="ECO:0007669"/>
    <property type="project" value="UniProtKB-KW"/>
</dbReference>
<evidence type="ECO:0000256" key="1">
    <source>
        <dbReference type="ARBA" id="ARBA00004613"/>
    </source>
</evidence>
<organism evidence="8 9">
    <name type="scientific">Steinernema carpocapsae</name>
    <name type="common">Entomopathogenic nematode</name>
    <dbReference type="NCBI Taxonomy" id="34508"/>
    <lineage>
        <taxon>Eukaryota</taxon>
        <taxon>Metazoa</taxon>
        <taxon>Ecdysozoa</taxon>
        <taxon>Nematoda</taxon>
        <taxon>Chromadorea</taxon>
        <taxon>Rhabditida</taxon>
        <taxon>Tylenchina</taxon>
        <taxon>Panagrolaimomorpha</taxon>
        <taxon>Strongyloidoidea</taxon>
        <taxon>Steinernematidae</taxon>
        <taxon>Steinernema</taxon>
    </lineage>
</organism>
<name>A0A4U5MD76_STECR</name>
<evidence type="ECO:0000256" key="7">
    <source>
        <dbReference type="SAM" id="SignalP"/>
    </source>
</evidence>
<keyword evidence="3" id="KW-0964">Secreted</keyword>
<evidence type="ECO:0000256" key="5">
    <source>
        <dbReference type="ARBA" id="ARBA00023054"/>
    </source>
</evidence>
<evidence type="ECO:0000313" key="9">
    <source>
        <dbReference type="Proteomes" id="UP000298663"/>
    </source>
</evidence>
<dbReference type="AlphaFoldDB" id="A0A4U5MD76"/>
<proteinExistence type="inferred from homology"/>
<feature type="signal peptide" evidence="7">
    <location>
        <begin position="1"/>
        <end position="18"/>
    </location>
</feature>
<reference evidence="8 9" key="2">
    <citation type="journal article" date="2019" name="G3 (Bethesda)">
        <title>Hybrid Assembly of the Genome of the Entomopathogenic Nematode Steinernema carpocapsae Identifies the X-Chromosome.</title>
        <authorList>
            <person name="Serra L."/>
            <person name="Macchietto M."/>
            <person name="Macias-Munoz A."/>
            <person name="McGill C.J."/>
            <person name="Rodriguez I.M."/>
            <person name="Rodriguez B."/>
            <person name="Murad R."/>
            <person name="Mortazavi A."/>
        </authorList>
    </citation>
    <scope>NUCLEOTIDE SEQUENCE [LARGE SCALE GENOMIC DNA]</scope>
    <source>
        <strain evidence="8 9">ALL</strain>
    </source>
</reference>
<comment type="similarity">
    <text evidence="2">Belongs to the fatty-acid and retinol-binding protein (FARBP) family.</text>
</comment>
<evidence type="ECO:0000256" key="3">
    <source>
        <dbReference type="ARBA" id="ARBA00022525"/>
    </source>
</evidence>
<evidence type="ECO:0008006" key="10">
    <source>
        <dbReference type="Google" id="ProtNLM"/>
    </source>
</evidence>
<keyword evidence="6" id="KW-0446">Lipid-binding</keyword>
<dbReference type="EMBL" id="AZBU02000008">
    <property type="protein sequence ID" value="TKR67097.1"/>
    <property type="molecule type" value="Genomic_DNA"/>
</dbReference>
<dbReference type="GO" id="GO:0005576">
    <property type="term" value="C:extracellular region"/>
    <property type="evidence" value="ECO:0007669"/>
    <property type="project" value="UniProtKB-SubCell"/>
</dbReference>
<evidence type="ECO:0000256" key="2">
    <source>
        <dbReference type="ARBA" id="ARBA00006648"/>
    </source>
</evidence>
<accession>A0A4U5MD76</accession>
<dbReference type="Gene3D" id="1.20.120.1100">
    <property type="match status" value="1"/>
</dbReference>